<evidence type="ECO:0000256" key="1">
    <source>
        <dbReference type="ARBA" id="ARBA00001917"/>
    </source>
</evidence>
<dbReference type="PANTHER" id="PTHR33798:SF5">
    <property type="entry name" value="FLAVIN REDUCTASE LIKE DOMAIN-CONTAINING PROTEIN"/>
    <property type="match status" value="1"/>
</dbReference>
<feature type="domain" description="Flavin reductase like" evidence="5">
    <location>
        <begin position="3"/>
        <end position="158"/>
    </location>
</feature>
<organism evidence="6 7">
    <name type="scientific">Solemya velesiana gill symbiont</name>
    <dbReference type="NCBI Taxonomy" id="1918948"/>
    <lineage>
        <taxon>Bacteria</taxon>
        <taxon>Pseudomonadati</taxon>
        <taxon>Pseudomonadota</taxon>
        <taxon>Gammaproteobacteria</taxon>
        <taxon>sulfur-oxidizing symbionts</taxon>
    </lineage>
</organism>
<comment type="cofactor">
    <cofactor evidence="1">
        <name>FMN</name>
        <dbReference type="ChEBI" id="CHEBI:58210"/>
    </cofactor>
</comment>
<name>A0A1T2KYG1_9GAMM</name>
<dbReference type="GO" id="GO:0010181">
    <property type="term" value="F:FMN binding"/>
    <property type="evidence" value="ECO:0007669"/>
    <property type="project" value="InterPro"/>
</dbReference>
<evidence type="ECO:0000256" key="2">
    <source>
        <dbReference type="ARBA" id="ARBA00022630"/>
    </source>
</evidence>
<dbReference type="OrthoDB" id="9794638at2"/>
<dbReference type="EMBL" id="MPRJ01000001">
    <property type="protein sequence ID" value="OOZ37872.1"/>
    <property type="molecule type" value="Genomic_DNA"/>
</dbReference>
<comment type="caution">
    <text evidence="6">The sequence shown here is derived from an EMBL/GenBank/DDBJ whole genome shotgun (WGS) entry which is preliminary data.</text>
</comment>
<dbReference type="Gene3D" id="2.30.110.10">
    <property type="entry name" value="Electron Transport, Fmn-binding Protein, Chain A"/>
    <property type="match status" value="1"/>
</dbReference>
<keyword evidence="2" id="KW-0285">Flavoprotein</keyword>
<dbReference type="SUPFAM" id="SSF50475">
    <property type="entry name" value="FMN-binding split barrel"/>
    <property type="match status" value="1"/>
</dbReference>
<evidence type="ECO:0000256" key="3">
    <source>
        <dbReference type="ARBA" id="ARBA00022643"/>
    </source>
</evidence>
<dbReference type="InterPro" id="IPR002563">
    <property type="entry name" value="Flavin_Rdtase-like_dom"/>
</dbReference>
<dbReference type="RefSeq" id="WP_078485523.1">
    <property type="nucleotide sequence ID" value="NZ_MPRJ01000001.1"/>
</dbReference>
<dbReference type="InterPro" id="IPR012349">
    <property type="entry name" value="Split_barrel_FMN-bd"/>
</dbReference>
<sequence length="188" mass="20162">MTQALIPRPIAWVLTQNADGSKNLAPFSYFSAVSSEPPLIMLSIGRRSDGAPKDTAANIEARKHFVVHIPHRDVMGAVNESAASLPAGESEVEALGLELAEFPGAELPRLAQCRLAMACELHEIQQIGASPQSLIFGQVRQLYLDDGIVSQGDGGRLKIHADRLDPVGRLGAGEYMGMGEIIELARPK</sequence>
<evidence type="ECO:0000313" key="6">
    <source>
        <dbReference type="EMBL" id="OOZ37872.1"/>
    </source>
</evidence>
<evidence type="ECO:0000256" key="4">
    <source>
        <dbReference type="ARBA" id="ARBA00038054"/>
    </source>
</evidence>
<dbReference type="Proteomes" id="UP000190896">
    <property type="component" value="Unassembled WGS sequence"/>
</dbReference>
<protein>
    <submittedName>
        <fullName evidence="6">Protein/domain typically associated with flavoprotein oxygenase, DIM6/NTAB family protein</fullName>
    </submittedName>
</protein>
<evidence type="ECO:0000313" key="7">
    <source>
        <dbReference type="Proteomes" id="UP000190896"/>
    </source>
</evidence>
<dbReference type="AlphaFoldDB" id="A0A1T2KYG1"/>
<dbReference type="GO" id="GO:0016646">
    <property type="term" value="F:oxidoreductase activity, acting on the CH-NH group of donors, NAD or NADP as acceptor"/>
    <property type="evidence" value="ECO:0007669"/>
    <property type="project" value="UniProtKB-ARBA"/>
</dbReference>
<evidence type="ECO:0000259" key="5">
    <source>
        <dbReference type="SMART" id="SM00903"/>
    </source>
</evidence>
<dbReference type="Pfam" id="PF01613">
    <property type="entry name" value="Flavin_Reduct"/>
    <property type="match status" value="1"/>
</dbReference>
<keyword evidence="3" id="KW-0288">FMN</keyword>
<keyword evidence="7" id="KW-1185">Reference proteome</keyword>
<comment type="similarity">
    <text evidence="4">Belongs to the flavoredoxin family.</text>
</comment>
<proteinExistence type="inferred from homology"/>
<gene>
    <name evidence="6" type="ORF">BOW51_00230</name>
</gene>
<dbReference type="PANTHER" id="PTHR33798">
    <property type="entry name" value="FLAVOPROTEIN OXYGENASE"/>
    <property type="match status" value="1"/>
</dbReference>
<reference evidence="6 7" key="1">
    <citation type="submission" date="2016-11" db="EMBL/GenBank/DDBJ databases">
        <title>Mixed transmission modes and dynamic genome evolution in an obligate animal-bacterial symbiosis.</title>
        <authorList>
            <person name="Russell S.L."/>
            <person name="Corbett-Detig R.B."/>
            <person name="Cavanaugh C.M."/>
        </authorList>
    </citation>
    <scope>NUCLEOTIDE SEQUENCE [LARGE SCALE GENOMIC DNA]</scope>
    <source>
        <strain evidence="6">Se-Cadez</strain>
    </source>
</reference>
<dbReference type="SMART" id="SM00903">
    <property type="entry name" value="Flavin_Reduct"/>
    <property type="match status" value="1"/>
</dbReference>
<accession>A0A1T2KYG1</accession>